<name>A0AA48M276_9ZZZZ</name>
<evidence type="ECO:0008006" key="2">
    <source>
        <dbReference type="Google" id="ProtNLM"/>
    </source>
</evidence>
<organism evidence="1">
    <name type="scientific">freshwater sediment metagenome</name>
    <dbReference type="NCBI Taxonomy" id="556182"/>
    <lineage>
        <taxon>unclassified sequences</taxon>
        <taxon>metagenomes</taxon>
        <taxon>ecological metagenomes</taxon>
    </lineage>
</organism>
<dbReference type="AlphaFoldDB" id="A0AA48M276"/>
<sequence>MLKPIIDLPAGVVGLRANGVVIAQDLSQALLLVKAAPDRDGSIGFILIVDPDLDGYLAEIVSELGKESQAEPAFFQRWALVVPDDVISEAEQYRSADKLRIFSQSHSGDALAWVSAKR</sequence>
<gene>
    <name evidence="1" type="ORF">AMST5_01506</name>
</gene>
<reference evidence="1" key="1">
    <citation type="submission" date="2023-07" db="EMBL/GenBank/DDBJ databases">
        <authorList>
            <person name="Pelsma A.J. K."/>
        </authorList>
    </citation>
    <scope>NUCLEOTIDE SEQUENCE</scope>
</reference>
<accession>A0AA48M276</accession>
<dbReference type="EMBL" id="OY288114">
    <property type="protein sequence ID" value="CAJ0862622.1"/>
    <property type="molecule type" value="Genomic_DNA"/>
</dbReference>
<protein>
    <recommendedName>
        <fullName evidence="2">STAS/SEC14 domain-containing protein</fullName>
    </recommendedName>
</protein>
<proteinExistence type="predicted"/>
<evidence type="ECO:0000313" key="1">
    <source>
        <dbReference type="EMBL" id="CAJ0862622.1"/>
    </source>
</evidence>